<protein>
    <submittedName>
        <fullName evidence="6">Transcriptional regulator, TetR family</fullName>
    </submittedName>
</protein>
<dbReference type="Pfam" id="PF00440">
    <property type="entry name" value="TetR_N"/>
    <property type="match status" value="1"/>
</dbReference>
<organism evidence="6 7">
    <name type="scientific">Streptomyces mirabilis</name>
    <dbReference type="NCBI Taxonomy" id="68239"/>
    <lineage>
        <taxon>Bacteria</taxon>
        <taxon>Bacillati</taxon>
        <taxon>Actinomycetota</taxon>
        <taxon>Actinomycetes</taxon>
        <taxon>Kitasatosporales</taxon>
        <taxon>Streptomycetaceae</taxon>
        <taxon>Streptomyces</taxon>
    </lineage>
</organism>
<dbReference type="InterPro" id="IPR050109">
    <property type="entry name" value="HTH-type_TetR-like_transc_reg"/>
</dbReference>
<dbReference type="PROSITE" id="PS50977">
    <property type="entry name" value="HTH_TETR_2"/>
    <property type="match status" value="1"/>
</dbReference>
<evidence type="ECO:0000256" key="3">
    <source>
        <dbReference type="ARBA" id="ARBA00023163"/>
    </source>
</evidence>
<keyword evidence="3" id="KW-0804">Transcription</keyword>
<evidence type="ECO:0000313" key="6">
    <source>
        <dbReference type="EMBL" id="SFE36022.1"/>
    </source>
</evidence>
<dbReference type="AlphaFoldDB" id="A0A1I1ZWK6"/>
<dbReference type="Gene3D" id="1.10.357.10">
    <property type="entry name" value="Tetracycline Repressor, domain 2"/>
    <property type="match status" value="1"/>
</dbReference>
<sequence length="215" mass="23154">MPDQAAAQPANRFERRRAQTRHALIAAAQGILAEQGTSEVSIQQIAERADVGFGSFYNHFQTKAELFEAAVVDALEEYGKLIDSITGDLDDPAEVFAVSVRLTFRLVDTHPELTRVLRYGGLPYIHADFGLGPRALRDIERGNASGRFQVGSPLVALSAVGGSLLGLLQLKSSAKSEQSGPGADEEMAELVLRMLGLPPEEAHEVARRPLPIASP</sequence>
<gene>
    <name evidence="6" type="ORF">SAMN02787118_101444</name>
</gene>
<dbReference type="InterPro" id="IPR009057">
    <property type="entry name" value="Homeodomain-like_sf"/>
</dbReference>
<evidence type="ECO:0000256" key="4">
    <source>
        <dbReference type="PROSITE-ProRule" id="PRU00335"/>
    </source>
</evidence>
<dbReference type="InterPro" id="IPR001647">
    <property type="entry name" value="HTH_TetR"/>
</dbReference>
<evidence type="ECO:0000256" key="2">
    <source>
        <dbReference type="ARBA" id="ARBA00023125"/>
    </source>
</evidence>
<accession>A0A1I1ZWK6</accession>
<dbReference type="Proteomes" id="UP000181942">
    <property type="component" value="Unassembled WGS sequence"/>
</dbReference>
<evidence type="ECO:0000259" key="5">
    <source>
        <dbReference type="PROSITE" id="PS50977"/>
    </source>
</evidence>
<feature type="domain" description="HTH tetR-type" evidence="5">
    <location>
        <begin position="18"/>
        <end position="78"/>
    </location>
</feature>
<proteinExistence type="predicted"/>
<evidence type="ECO:0000313" key="7">
    <source>
        <dbReference type="Proteomes" id="UP000181942"/>
    </source>
</evidence>
<dbReference type="GO" id="GO:0000976">
    <property type="term" value="F:transcription cis-regulatory region binding"/>
    <property type="evidence" value="ECO:0007669"/>
    <property type="project" value="TreeGrafter"/>
</dbReference>
<name>A0A1I1ZWK6_9ACTN</name>
<dbReference type="InterPro" id="IPR049513">
    <property type="entry name" value="TetR_C_40"/>
</dbReference>
<feature type="DNA-binding region" description="H-T-H motif" evidence="4">
    <location>
        <begin position="41"/>
        <end position="60"/>
    </location>
</feature>
<keyword evidence="1" id="KW-0805">Transcription regulation</keyword>
<dbReference type="OrthoDB" id="3481545at2"/>
<dbReference type="EMBL" id="FONR01000001">
    <property type="protein sequence ID" value="SFE36022.1"/>
    <property type="molecule type" value="Genomic_DNA"/>
</dbReference>
<evidence type="ECO:0000256" key="1">
    <source>
        <dbReference type="ARBA" id="ARBA00023015"/>
    </source>
</evidence>
<dbReference type="PANTHER" id="PTHR30055:SF234">
    <property type="entry name" value="HTH-TYPE TRANSCRIPTIONAL REGULATOR BETI"/>
    <property type="match status" value="1"/>
</dbReference>
<dbReference type="PRINTS" id="PR00455">
    <property type="entry name" value="HTHTETR"/>
</dbReference>
<dbReference type="SUPFAM" id="SSF46689">
    <property type="entry name" value="Homeodomain-like"/>
    <property type="match status" value="1"/>
</dbReference>
<keyword evidence="2 4" id="KW-0238">DNA-binding</keyword>
<dbReference type="GO" id="GO:0003700">
    <property type="term" value="F:DNA-binding transcription factor activity"/>
    <property type="evidence" value="ECO:0007669"/>
    <property type="project" value="TreeGrafter"/>
</dbReference>
<dbReference type="RefSeq" id="WP_075025592.1">
    <property type="nucleotide sequence ID" value="NZ_FONR01000001.1"/>
</dbReference>
<reference evidence="6 7" key="1">
    <citation type="submission" date="2016-10" db="EMBL/GenBank/DDBJ databases">
        <authorList>
            <person name="de Groot N.N."/>
        </authorList>
    </citation>
    <scope>NUCLEOTIDE SEQUENCE [LARGE SCALE GENOMIC DNA]</scope>
    <source>
        <strain evidence="6 7">OK461</strain>
    </source>
</reference>
<dbReference type="PANTHER" id="PTHR30055">
    <property type="entry name" value="HTH-TYPE TRANSCRIPTIONAL REGULATOR RUTR"/>
    <property type="match status" value="1"/>
</dbReference>
<dbReference type="Pfam" id="PF21306">
    <property type="entry name" value="TetR_C_40"/>
    <property type="match status" value="1"/>
</dbReference>